<evidence type="ECO:0000313" key="2">
    <source>
        <dbReference type="Proteomes" id="UP000823824"/>
    </source>
</evidence>
<dbReference type="EMBL" id="DWZJ01000106">
    <property type="protein sequence ID" value="HJB14343.1"/>
    <property type="molecule type" value="Genomic_DNA"/>
</dbReference>
<dbReference type="NCBIfam" id="TIGR01563">
    <property type="entry name" value="gp16_SPP1"/>
    <property type="match status" value="1"/>
</dbReference>
<protein>
    <submittedName>
        <fullName evidence="1">Phage head closure protein</fullName>
    </submittedName>
</protein>
<comment type="caution">
    <text evidence="1">The sequence shown here is derived from an EMBL/GenBank/DDBJ whole genome shotgun (WGS) entry which is preliminary data.</text>
</comment>
<accession>A0A9D2LKR1</accession>
<dbReference type="Proteomes" id="UP000823824">
    <property type="component" value="Unassembled WGS sequence"/>
</dbReference>
<proteinExistence type="predicted"/>
<sequence>MCDFDTPVKLIAVTVTGRDDIGNPIRKETVTAVWAQLKSITRAEFQAAGAIGLKPSMLVVVPEADYNSETLVELDDVRYTVYRTFLAGENRELYVIGKGGEADVSKGG</sequence>
<gene>
    <name evidence="1" type="ORF">H9787_11630</name>
</gene>
<dbReference type="AlphaFoldDB" id="A0A9D2LKR1"/>
<organism evidence="1 2">
    <name type="scientific">Candidatus Oscillibacter excrementigallinarum</name>
    <dbReference type="NCBI Taxonomy" id="2838716"/>
    <lineage>
        <taxon>Bacteria</taxon>
        <taxon>Bacillati</taxon>
        <taxon>Bacillota</taxon>
        <taxon>Clostridia</taxon>
        <taxon>Eubacteriales</taxon>
        <taxon>Oscillospiraceae</taxon>
        <taxon>Oscillibacter</taxon>
    </lineage>
</organism>
<reference evidence="1" key="1">
    <citation type="journal article" date="2021" name="PeerJ">
        <title>Extensive microbial diversity within the chicken gut microbiome revealed by metagenomics and culture.</title>
        <authorList>
            <person name="Gilroy R."/>
            <person name="Ravi A."/>
            <person name="Getino M."/>
            <person name="Pursley I."/>
            <person name="Horton D.L."/>
            <person name="Alikhan N.F."/>
            <person name="Baker D."/>
            <person name="Gharbi K."/>
            <person name="Hall N."/>
            <person name="Watson M."/>
            <person name="Adriaenssens E.M."/>
            <person name="Foster-Nyarko E."/>
            <person name="Jarju S."/>
            <person name="Secka A."/>
            <person name="Antonio M."/>
            <person name="Oren A."/>
            <person name="Chaudhuri R.R."/>
            <person name="La Ragione R."/>
            <person name="Hildebrand F."/>
            <person name="Pallen M.J."/>
        </authorList>
    </citation>
    <scope>NUCLEOTIDE SEQUENCE</scope>
    <source>
        <strain evidence="1">ChiBcec18-1249</strain>
    </source>
</reference>
<name>A0A9D2LKR1_9FIRM</name>
<evidence type="ECO:0000313" key="1">
    <source>
        <dbReference type="EMBL" id="HJB14343.1"/>
    </source>
</evidence>
<dbReference type="InterPro" id="IPR008767">
    <property type="entry name" value="Phage_SPP1_head-tail_adaptor"/>
</dbReference>
<reference evidence="1" key="2">
    <citation type="submission" date="2021-04" db="EMBL/GenBank/DDBJ databases">
        <authorList>
            <person name="Gilroy R."/>
        </authorList>
    </citation>
    <scope>NUCLEOTIDE SEQUENCE</scope>
    <source>
        <strain evidence="1">ChiBcec18-1249</strain>
    </source>
</reference>